<name>A0A2T0T3X1_9PSEU</name>
<reference evidence="2 3" key="1">
    <citation type="submission" date="2018-03" db="EMBL/GenBank/DDBJ databases">
        <title>Genomic Encyclopedia of Archaeal and Bacterial Type Strains, Phase II (KMG-II): from individual species to whole genera.</title>
        <authorList>
            <person name="Goeker M."/>
        </authorList>
    </citation>
    <scope>NUCLEOTIDE SEQUENCE [LARGE SCALE GENOMIC DNA]</scope>
    <source>
        <strain evidence="2 3">DSM 44720</strain>
    </source>
</reference>
<keyword evidence="1" id="KW-1133">Transmembrane helix</keyword>
<dbReference type="EMBL" id="PVTF01000006">
    <property type="protein sequence ID" value="PRY40331.1"/>
    <property type="molecule type" value="Genomic_DNA"/>
</dbReference>
<accession>A0A2T0T3X1</accession>
<protein>
    <submittedName>
        <fullName evidence="2">Uncharacterized protein</fullName>
    </submittedName>
</protein>
<feature type="transmembrane region" description="Helical" evidence="1">
    <location>
        <begin position="12"/>
        <end position="33"/>
    </location>
</feature>
<keyword evidence="3" id="KW-1185">Reference proteome</keyword>
<keyword evidence="1" id="KW-0812">Transmembrane</keyword>
<evidence type="ECO:0000313" key="3">
    <source>
        <dbReference type="Proteomes" id="UP000239494"/>
    </source>
</evidence>
<evidence type="ECO:0000256" key="1">
    <source>
        <dbReference type="SAM" id="Phobius"/>
    </source>
</evidence>
<dbReference type="Proteomes" id="UP000239494">
    <property type="component" value="Unassembled WGS sequence"/>
</dbReference>
<comment type="caution">
    <text evidence="2">The sequence shown here is derived from an EMBL/GenBank/DDBJ whole genome shotgun (WGS) entry which is preliminary data.</text>
</comment>
<dbReference type="RefSeq" id="WP_106188908.1">
    <property type="nucleotide sequence ID" value="NZ_PVTF01000006.1"/>
</dbReference>
<sequence>MAEVPVQNLVAYAALTATPAVLCWTAIVVPKVVRRLKRRRRVPVVPAGPSIEQVSADLRRVHRILAGYESGIPAVRRAGTRQAYDALLVQACRAVEVDHRLGYLPEGMDRELERLRVEESLRTAGLVIP</sequence>
<dbReference type="AlphaFoldDB" id="A0A2T0T3X1"/>
<organism evidence="2 3">
    <name type="scientific">Umezawaea tangerina</name>
    <dbReference type="NCBI Taxonomy" id="84725"/>
    <lineage>
        <taxon>Bacteria</taxon>
        <taxon>Bacillati</taxon>
        <taxon>Actinomycetota</taxon>
        <taxon>Actinomycetes</taxon>
        <taxon>Pseudonocardiales</taxon>
        <taxon>Pseudonocardiaceae</taxon>
        <taxon>Umezawaea</taxon>
    </lineage>
</organism>
<evidence type="ECO:0000313" key="2">
    <source>
        <dbReference type="EMBL" id="PRY40331.1"/>
    </source>
</evidence>
<proteinExistence type="predicted"/>
<keyword evidence="1" id="KW-0472">Membrane</keyword>
<gene>
    <name evidence="2" type="ORF">CLV43_10665</name>
</gene>
<dbReference type="OrthoDB" id="5198389at2"/>